<dbReference type="EMBL" id="JADGJH010001258">
    <property type="protein sequence ID" value="KAJ3115971.1"/>
    <property type="molecule type" value="Genomic_DNA"/>
</dbReference>
<evidence type="ECO:0008006" key="5">
    <source>
        <dbReference type="Google" id="ProtNLM"/>
    </source>
</evidence>
<keyword evidence="2" id="KW-0175">Coiled coil</keyword>
<dbReference type="PANTHER" id="PTHR12499">
    <property type="entry name" value="OPTIC ATROPHY 3 PROTEIN OPA3"/>
    <property type="match status" value="1"/>
</dbReference>
<dbReference type="Pfam" id="PF07047">
    <property type="entry name" value="OPA3"/>
    <property type="match status" value="1"/>
</dbReference>
<dbReference type="Proteomes" id="UP001211907">
    <property type="component" value="Unassembled WGS sequence"/>
</dbReference>
<dbReference type="PANTHER" id="PTHR12499:SF0">
    <property type="entry name" value="OPTIC ATROPHY 3 PROTEIN"/>
    <property type="match status" value="1"/>
</dbReference>
<evidence type="ECO:0000256" key="1">
    <source>
        <dbReference type="ARBA" id="ARBA00007584"/>
    </source>
</evidence>
<evidence type="ECO:0000256" key="2">
    <source>
        <dbReference type="ARBA" id="ARBA00023054"/>
    </source>
</evidence>
<reference evidence="3" key="1">
    <citation type="submission" date="2020-05" db="EMBL/GenBank/DDBJ databases">
        <title>Phylogenomic resolution of chytrid fungi.</title>
        <authorList>
            <person name="Stajich J.E."/>
            <person name="Amses K."/>
            <person name="Simmons R."/>
            <person name="Seto K."/>
            <person name="Myers J."/>
            <person name="Bonds A."/>
            <person name="Quandt C.A."/>
            <person name="Barry K."/>
            <person name="Liu P."/>
            <person name="Grigoriev I."/>
            <person name="Longcore J.E."/>
            <person name="James T.Y."/>
        </authorList>
    </citation>
    <scope>NUCLEOTIDE SEQUENCE</scope>
    <source>
        <strain evidence="3">JEL0513</strain>
    </source>
</reference>
<accession>A0AAD5XF12</accession>
<organism evidence="3 4">
    <name type="scientific">Physocladia obscura</name>
    <dbReference type="NCBI Taxonomy" id="109957"/>
    <lineage>
        <taxon>Eukaryota</taxon>
        <taxon>Fungi</taxon>
        <taxon>Fungi incertae sedis</taxon>
        <taxon>Chytridiomycota</taxon>
        <taxon>Chytridiomycota incertae sedis</taxon>
        <taxon>Chytridiomycetes</taxon>
        <taxon>Chytridiales</taxon>
        <taxon>Chytriomycetaceae</taxon>
        <taxon>Physocladia</taxon>
    </lineage>
</organism>
<protein>
    <recommendedName>
        <fullName evidence="5">OPA3-like protein</fullName>
    </recommendedName>
</protein>
<dbReference type="InterPro" id="IPR010754">
    <property type="entry name" value="OPA3-like"/>
</dbReference>
<comment type="similarity">
    <text evidence="1">Belongs to the OPA3 family.</text>
</comment>
<sequence length="144" mass="15773">MRFLGYKVETIRPLNEARAVELGTSFLAEFVIFSVAGTVVVTETIRSSQATSRRNKHLDDEIESLKTAAVVDSSLLQKLQTRVETVEKENGALRDVVVEFLAAKESGGGGGLWWFVPGLYKSNGGVGGEEVELLRKKMVSVDKQ</sequence>
<proteinExistence type="inferred from homology"/>
<gene>
    <name evidence="3" type="ORF">HK100_001194</name>
</gene>
<keyword evidence="4" id="KW-1185">Reference proteome</keyword>
<evidence type="ECO:0000313" key="3">
    <source>
        <dbReference type="EMBL" id="KAJ3115971.1"/>
    </source>
</evidence>
<dbReference type="AlphaFoldDB" id="A0AAD5XF12"/>
<evidence type="ECO:0000313" key="4">
    <source>
        <dbReference type="Proteomes" id="UP001211907"/>
    </source>
</evidence>
<dbReference type="GO" id="GO:0019216">
    <property type="term" value="P:regulation of lipid metabolic process"/>
    <property type="evidence" value="ECO:0007669"/>
    <property type="project" value="TreeGrafter"/>
</dbReference>
<dbReference type="GO" id="GO:0005739">
    <property type="term" value="C:mitochondrion"/>
    <property type="evidence" value="ECO:0007669"/>
    <property type="project" value="TreeGrafter"/>
</dbReference>
<name>A0AAD5XF12_9FUNG</name>
<comment type="caution">
    <text evidence="3">The sequence shown here is derived from an EMBL/GenBank/DDBJ whole genome shotgun (WGS) entry which is preliminary data.</text>
</comment>